<dbReference type="InterPro" id="IPR002797">
    <property type="entry name" value="Polysacc_synth"/>
</dbReference>
<dbReference type="PANTHER" id="PTHR30250:SF11">
    <property type="entry name" value="O-ANTIGEN TRANSPORTER-RELATED"/>
    <property type="match status" value="1"/>
</dbReference>
<feature type="transmembrane region" description="Helical" evidence="6">
    <location>
        <begin position="264"/>
        <end position="282"/>
    </location>
</feature>
<proteinExistence type="predicted"/>
<feature type="transmembrane region" description="Helical" evidence="6">
    <location>
        <begin position="303"/>
        <end position="330"/>
    </location>
</feature>
<feature type="transmembrane region" description="Helical" evidence="6">
    <location>
        <begin position="22"/>
        <end position="48"/>
    </location>
</feature>
<feature type="transmembrane region" description="Helical" evidence="6">
    <location>
        <begin position="93"/>
        <end position="118"/>
    </location>
</feature>
<feature type="transmembrane region" description="Helical" evidence="6">
    <location>
        <begin position="194"/>
        <end position="212"/>
    </location>
</feature>
<dbReference type="Pfam" id="PF01943">
    <property type="entry name" value="Polysacc_synt"/>
    <property type="match status" value="1"/>
</dbReference>
<feature type="transmembrane region" description="Helical" evidence="6">
    <location>
        <begin position="336"/>
        <end position="354"/>
    </location>
</feature>
<evidence type="ECO:0000313" key="7">
    <source>
        <dbReference type="EMBL" id="MFD2514334.1"/>
    </source>
</evidence>
<dbReference type="PANTHER" id="PTHR30250">
    <property type="entry name" value="PST FAMILY PREDICTED COLANIC ACID TRANSPORTER"/>
    <property type="match status" value="1"/>
</dbReference>
<feature type="transmembrane region" description="Helical" evidence="6">
    <location>
        <begin position="233"/>
        <end position="258"/>
    </location>
</feature>
<feature type="transmembrane region" description="Helical" evidence="6">
    <location>
        <begin position="398"/>
        <end position="416"/>
    </location>
</feature>
<dbReference type="RefSeq" id="WP_377506717.1">
    <property type="nucleotide sequence ID" value="NZ_JBHULU010000015.1"/>
</dbReference>
<dbReference type="InterPro" id="IPR050833">
    <property type="entry name" value="Poly_Biosynth_Transport"/>
</dbReference>
<evidence type="ECO:0000313" key="8">
    <source>
        <dbReference type="Proteomes" id="UP001597544"/>
    </source>
</evidence>
<keyword evidence="3 6" id="KW-0812">Transmembrane</keyword>
<evidence type="ECO:0000256" key="6">
    <source>
        <dbReference type="SAM" id="Phobius"/>
    </source>
</evidence>
<dbReference type="Proteomes" id="UP001597544">
    <property type="component" value="Unassembled WGS sequence"/>
</dbReference>
<sequence length="423" mass="48371">MIISSINSYSERYLRSGRIKQILTLFSVTLASIPIGIVTSVVLTGFLGSKLYGDYQFLNSLFLFAVVIFSTGFFQAANRALVLNEDKQKNREYYGATLVILLMLFLVMAAFLIIYSYLDVNIKSKGLNNLLLLLIPFGWLYLLINYFEVLFQADNKIGLLSISRLLPKVGFLTSSFIIYYFFINIEKYKLELVWFFFIITQIIVYFYIIKKLKVSFKNFKHRVNELWNLNKSFGLHIYLGSVFGVGIAQLTGIIISYYSHDNSGVGYFALAFTFCSPLQFIPNTIATTHYKDFASQSVIPNKLIYFTLFLTFISLILSWILVPIFINYYYGKEFEPVIQLNFVLSISIALYGIADFYNRFLGAHGKGKQIRNSSFIVGFIVLLASLILIPQFGAQGAVYSRLAGGCIYISCMLFYYKKSHKII</sequence>
<dbReference type="EMBL" id="JBHULU010000015">
    <property type="protein sequence ID" value="MFD2514334.1"/>
    <property type="molecule type" value="Genomic_DNA"/>
</dbReference>
<accession>A0ABW5IKZ1</accession>
<comment type="caution">
    <text evidence="7">The sequence shown here is derived from an EMBL/GenBank/DDBJ whole genome shotgun (WGS) entry which is preliminary data.</text>
</comment>
<keyword evidence="2" id="KW-1003">Cell membrane</keyword>
<evidence type="ECO:0000256" key="2">
    <source>
        <dbReference type="ARBA" id="ARBA00022475"/>
    </source>
</evidence>
<keyword evidence="8" id="KW-1185">Reference proteome</keyword>
<feature type="transmembrane region" description="Helical" evidence="6">
    <location>
        <begin position="375"/>
        <end position="392"/>
    </location>
</feature>
<reference evidence="8" key="1">
    <citation type="journal article" date="2019" name="Int. J. Syst. Evol. Microbiol.">
        <title>The Global Catalogue of Microorganisms (GCM) 10K type strain sequencing project: providing services to taxonomists for standard genome sequencing and annotation.</title>
        <authorList>
            <consortium name="The Broad Institute Genomics Platform"/>
            <consortium name="The Broad Institute Genome Sequencing Center for Infectious Disease"/>
            <person name="Wu L."/>
            <person name="Ma J."/>
        </authorList>
    </citation>
    <scope>NUCLEOTIDE SEQUENCE [LARGE SCALE GENOMIC DNA]</scope>
    <source>
        <strain evidence="8">KCTC 42498</strain>
    </source>
</reference>
<organism evidence="7 8">
    <name type="scientific">Pontibacter locisalis</name>
    <dbReference type="NCBI Taxonomy" id="1719035"/>
    <lineage>
        <taxon>Bacteria</taxon>
        <taxon>Pseudomonadati</taxon>
        <taxon>Bacteroidota</taxon>
        <taxon>Cytophagia</taxon>
        <taxon>Cytophagales</taxon>
        <taxon>Hymenobacteraceae</taxon>
        <taxon>Pontibacter</taxon>
    </lineage>
</organism>
<name>A0ABW5IKZ1_9BACT</name>
<feature type="transmembrane region" description="Helical" evidence="6">
    <location>
        <begin position="60"/>
        <end position="81"/>
    </location>
</feature>
<comment type="subcellular location">
    <subcellularLocation>
        <location evidence="1">Cell membrane</location>
        <topology evidence="1">Multi-pass membrane protein</topology>
    </subcellularLocation>
</comment>
<evidence type="ECO:0000256" key="5">
    <source>
        <dbReference type="ARBA" id="ARBA00023136"/>
    </source>
</evidence>
<evidence type="ECO:0000256" key="4">
    <source>
        <dbReference type="ARBA" id="ARBA00022989"/>
    </source>
</evidence>
<evidence type="ECO:0000256" key="3">
    <source>
        <dbReference type="ARBA" id="ARBA00022692"/>
    </source>
</evidence>
<feature type="transmembrane region" description="Helical" evidence="6">
    <location>
        <begin position="165"/>
        <end position="182"/>
    </location>
</feature>
<gene>
    <name evidence="7" type="ORF">ACFSRY_10690</name>
</gene>
<keyword evidence="5 6" id="KW-0472">Membrane</keyword>
<protein>
    <submittedName>
        <fullName evidence="7">Lipopolysaccharide biosynthesis protein</fullName>
    </submittedName>
</protein>
<keyword evidence="4 6" id="KW-1133">Transmembrane helix</keyword>
<evidence type="ECO:0000256" key="1">
    <source>
        <dbReference type="ARBA" id="ARBA00004651"/>
    </source>
</evidence>
<feature type="transmembrane region" description="Helical" evidence="6">
    <location>
        <begin position="130"/>
        <end position="153"/>
    </location>
</feature>